<evidence type="ECO:0000256" key="16">
    <source>
        <dbReference type="ARBA" id="ARBA00022918"/>
    </source>
</evidence>
<dbReference type="InterPro" id="IPR012337">
    <property type="entry name" value="RNaseH-like_sf"/>
</dbReference>
<protein>
    <recommendedName>
        <fullName evidence="24">Integrase catalytic domain-containing protein</fullName>
    </recommendedName>
</protein>
<keyword evidence="2" id="KW-0815">Transposition</keyword>
<dbReference type="GO" id="GO:0004519">
    <property type="term" value="F:endonuclease activity"/>
    <property type="evidence" value="ECO:0007669"/>
    <property type="project" value="UniProtKB-KW"/>
</dbReference>
<dbReference type="InterPro" id="IPR054722">
    <property type="entry name" value="PolX-like_BBD"/>
</dbReference>
<dbReference type="Pfam" id="PF22936">
    <property type="entry name" value="Pol_BBD"/>
    <property type="match status" value="1"/>
</dbReference>
<dbReference type="GO" id="GO:0032196">
    <property type="term" value="P:transposition"/>
    <property type="evidence" value="ECO:0007669"/>
    <property type="project" value="UniProtKB-KW"/>
</dbReference>
<dbReference type="OrthoDB" id="422839at2759"/>
<sequence>MITLNDSLIEKPDQVLLRLQEYANLQSAKSIKKPSSSVSALVASSEHQYKITHYCSNSLHNPKCVSHRKEDCYAKNPHLCPPKRGNKRKTRESPAAAHLVTARALITSTVSHSNPFNQIVIDCGATHHMFYLKNVFSSFSDVAKFSIATGDSSSNLLAEGMGSVTVMIGSKRLTLTDCLYVPKLNCNLVSLMQLFRDKLTITKRSDNFSLRTDNDVLFEGKIINNLMKINFSQPTSLLTTAVDDLWHKRLGHPGKAPVRSMGLPFNNSSCKTCDLNKIHQLPFKNKFEHVSLPLDCVHLDLVGPISPPSAGRSRYFLTIVDQFTSYKITRMLKKKSDAFDQFVEVKNLMENHQQRTFKTVISDHGGEFMNESFRGLSASCGFVHIFSPPYTPQHNGFAERANRTILDKAKCILNESGLAKHYWAKAINTSTLLTNLIPTPSRQNLSPYALWTGKSPRIKKLRVFGCQAITLIPKNQRDWKLAQSGREGVFLGYENDMSAYRVLYPDDGKILISKHVLFDESKFPCLSFSSLLGSPLIVPFSLDGEGELVDEVQSPSSGTQEAVDEVCVPDAPIGYLSTEEAVDETSPSSDTEEQAAPAPRRLRVIGPRHPTLVSCDIDRLNILPFPRHPETFFSSAHTTPRTFKEAIGSPDREVWLNAISKELKSMADLKVWEVVNINPSYKLVGTTWVFKIKRNHLNKVTDHKAWLCAQGFTQTFEVDFDKTYSPTGRLNSLRVLIAFAATNNLLFHQVDVKSAFLNAPLAETVFLSVPQGVDLDRRKVCLRLNKAIYGLKQAPLAWYQHLKDWLVKVGFVPCILDPCVFHRSSPSALWLYVHVDDIAIFGKEVETFKSEMSNEFDIKDLGKADLMLGIKVTQSEKCITLDQQHFTEALLDLYGMGDCRPVSTPFVPNQHLSSATDEEVSSFLALGVSYRSAVGSINYLSTATWPDLSHAVSSSQDSALTYDAGNEHGIAAYSDADWGNCTSTRRRVQILCDVTSELLWLRQWCNESRLVDLLSPTPVHEDNQGCINAASGNSNVNNRRMKHVDIQLHFVKEAVKNSAIELRYTPTNEMLADFLTKSVCKSTLCKALSALKVLRM</sequence>
<keyword evidence="18" id="KW-0917">Virion maturation</keyword>
<evidence type="ECO:0000256" key="23">
    <source>
        <dbReference type="SAM" id="MobiDB-lite"/>
    </source>
</evidence>
<feature type="domain" description="Integrase catalytic" evidence="24">
    <location>
        <begin position="289"/>
        <end position="455"/>
    </location>
</feature>
<dbReference type="SUPFAM" id="SSF53098">
    <property type="entry name" value="Ribonuclease H-like"/>
    <property type="match status" value="1"/>
</dbReference>
<evidence type="ECO:0000256" key="2">
    <source>
        <dbReference type="ARBA" id="ARBA00022578"/>
    </source>
</evidence>
<keyword evidence="10" id="KW-0255">Endonuclease</keyword>
<comment type="catalytic activity">
    <reaction evidence="22">
        <text>DNA(n) + a 2'-deoxyribonucleoside 5'-triphosphate = DNA(n+1) + diphosphate</text>
        <dbReference type="Rhea" id="RHEA:22508"/>
        <dbReference type="Rhea" id="RHEA-COMP:17339"/>
        <dbReference type="Rhea" id="RHEA-COMP:17340"/>
        <dbReference type="ChEBI" id="CHEBI:33019"/>
        <dbReference type="ChEBI" id="CHEBI:61560"/>
        <dbReference type="ChEBI" id="CHEBI:173112"/>
        <dbReference type="EC" id="2.7.7.7"/>
    </reaction>
</comment>
<dbReference type="PANTHER" id="PTHR42648">
    <property type="entry name" value="TRANSPOSASE, PUTATIVE-RELATED"/>
    <property type="match status" value="1"/>
</dbReference>
<evidence type="ECO:0000256" key="13">
    <source>
        <dbReference type="ARBA" id="ARBA00022842"/>
    </source>
</evidence>
<keyword evidence="14" id="KW-0694">RNA-binding</keyword>
<dbReference type="GO" id="GO:0005634">
    <property type="term" value="C:nucleus"/>
    <property type="evidence" value="ECO:0007669"/>
    <property type="project" value="UniProtKB-ARBA"/>
</dbReference>
<keyword evidence="15" id="KW-0229">DNA integration</keyword>
<accession>A0A9Q3DR29</accession>
<keyword evidence="6" id="KW-0540">Nuclease</keyword>
<evidence type="ECO:0000256" key="6">
    <source>
        <dbReference type="ARBA" id="ARBA00022722"/>
    </source>
</evidence>
<dbReference type="InterPro" id="IPR039537">
    <property type="entry name" value="Retrotran_Ty1/copia-like"/>
</dbReference>
<evidence type="ECO:0000256" key="20">
    <source>
        <dbReference type="ARBA" id="ARBA00023268"/>
    </source>
</evidence>
<keyword evidence="8" id="KW-0547">Nucleotide-binding</keyword>
<keyword evidence="16" id="KW-0695">RNA-directed DNA polymerase</keyword>
<dbReference type="PROSITE" id="PS50994">
    <property type="entry name" value="INTEGRASE"/>
    <property type="match status" value="1"/>
</dbReference>
<evidence type="ECO:0000256" key="21">
    <source>
        <dbReference type="ARBA" id="ARBA00048173"/>
    </source>
</evidence>
<comment type="caution">
    <text evidence="25">The sequence shown here is derived from an EMBL/GenBank/DDBJ whole genome shotgun (WGS) entry which is preliminary data.</text>
</comment>
<evidence type="ECO:0000256" key="15">
    <source>
        <dbReference type="ARBA" id="ARBA00022908"/>
    </source>
</evidence>
<dbReference type="GO" id="GO:0006310">
    <property type="term" value="P:DNA recombination"/>
    <property type="evidence" value="ECO:0007669"/>
    <property type="project" value="UniProtKB-KW"/>
</dbReference>
<dbReference type="GO" id="GO:0004190">
    <property type="term" value="F:aspartic-type endopeptidase activity"/>
    <property type="evidence" value="ECO:0007669"/>
    <property type="project" value="UniProtKB-KW"/>
</dbReference>
<evidence type="ECO:0000256" key="1">
    <source>
        <dbReference type="ARBA" id="ARBA00002180"/>
    </source>
</evidence>
<dbReference type="GO" id="GO:0005524">
    <property type="term" value="F:ATP binding"/>
    <property type="evidence" value="ECO:0007669"/>
    <property type="project" value="UniProtKB-KW"/>
</dbReference>
<feature type="region of interest" description="Disordered" evidence="23">
    <location>
        <begin position="579"/>
        <end position="598"/>
    </location>
</feature>
<comment type="catalytic activity">
    <reaction evidence="21">
        <text>DNA(n) + a 2'-deoxyribonucleoside 5'-triphosphate = DNA(n+1) + diphosphate</text>
        <dbReference type="Rhea" id="RHEA:22508"/>
        <dbReference type="Rhea" id="RHEA-COMP:17339"/>
        <dbReference type="Rhea" id="RHEA-COMP:17340"/>
        <dbReference type="ChEBI" id="CHEBI:33019"/>
        <dbReference type="ChEBI" id="CHEBI:61560"/>
        <dbReference type="ChEBI" id="CHEBI:173112"/>
        <dbReference type="EC" id="2.7.7.49"/>
    </reaction>
</comment>
<keyword evidence="7" id="KW-0479">Metal-binding</keyword>
<evidence type="ECO:0000256" key="5">
    <source>
        <dbReference type="ARBA" id="ARBA00022695"/>
    </source>
</evidence>
<evidence type="ECO:0000256" key="7">
    <source>
        <dbReference type="ARBA" id="ARBA00022723"/>
    </source>
</evidence>
<name>A0A9Q3DR29_9BASI</name>
<evidence type="ECO:0000256" key="19">
    <source>
        <dbReference type="ARBA" id="ARBA00023172"/>
    </source>
</evidence>
<dbReference type="GO" id="GO:0006508">
    <property type="term" value="P:proteolysis"/>
    <property type="evidence" value="ECO:0007669"/>
    <property type="project" value="UniProtKB-KW"/>
</dbReference>
<keyword evidence="12" id="KW-0067">ATP-binding</keyword>
<keyword evidence="26" id="KW-1185">Reference proteome</keyword>
<dbReference type="Gene3D" id="3.30.420.10">
    <property type="entry name" value="Ribonuclease H-like superfamily/Ribonuclease H"/>
    <property type="match status" value="1"/>
</dbReference>
<keyword evidence="11" id="KW-0378">Hydrolase</keyword>
<dbReference type="Pfam" id="PF07727">
    <property type="entry name" value="RVT_2"/>
    <property type="match status" value="1"/>
</dbReference>
<keyword evidence="17" id="KW-0808">Transferase</keyword>
<dbReference type="GO" id="GO:0015074">
    <property type="term" value="P:DNA integration"/>
    <property type="evidence" value="ECO:0007669"/>
    <property type="project" value="UniProtKB-KW"/>
</dbReference>
<dbReference type="AlphaFoldDB" id="A0A9Q3DR29"/>
<keyword evidence="4" id="KW-0645">Protease</keyword>
<keyword evidence="13" id="KW-0460">Magnesium</keyword>
<evidence type="ECO:0000256" key="17">
    <source>
        <dbReference type="ARBA" id="ARBA00022932"/>
    </source>
</evidence>
<dbReference type="Pfam" id="PF25597">
    <property type="entry name" value="SH3_retrovirus"/>
    <property type="match status" value="1"/>
</dbReference>
<dbReference type="CDD" id="cd09272">
    <property type="entry name" value="RNase_HI_RT_Ty1"/>
    <property type="match status" value="1"/>
</dbReference>
<evidence type="ECO:0000256" key="11">
    <source>
        <dbReference type="ARBA" id="ARBA00022801"/>
    </source>
</evidence>
<dbReference type="SUPFAM" id="SSF56672">
    <property type="entry name" value="DNA/RNA polymerases"/>
    <property type="match status" value="1"/>
</dbReference>
<evidence type="ECO:0000256" key="14">
    <source>
        <dbReference type="ARBA" id="ARBA00022884"/>
    </source>
</evidence>
<evidence type="ECO:0000259" key="24">
    <source>
        <dbReference type="PROSITE" id="PS50994"/>
    </source>
</evidence>
<dbReference type="InterPro" id="IPR036397">
    <property type="entry name" value="RNaseH_sf"/>
</dbReference>
<evidence type="ECO:0000256" key="8">
    <source>
        <dbReference type="ARBA" id="ARBA00022741"/>
    </source>
</evidence>
<organism evidence="25 26">
    <name type="scientific">Austropuccinia psidii MF-1</name>
    <dbReference type="NCBI Taxonomy" id="1389203"/>
    <lineage>
        <taxon>Eukaryota</taxon>
        <taxon>Fungi</taxon>
        <taxon>Dikarya</taxon>
        <taxon>Basidiomycota</taxon>
        <taxon>Pucciniomycotina</taxon>
        <taxon>Pucciniomycetes</taxon>
        <taxon>Pucciniales</taxon>
        <taxon>Sphaerophragmiaceae</taxon>
        <taxon>Austropuccinia</taxon>
    </lineage>
</organism>
<reference evidence="25" key="1">
    <citation type="submission" date="2021-03" db="EMBL/GenBank/DDBJ databases">
        <title>Draft genome sequence of rust myrtle Austropuccinia psidii MF-1, a brazilian biotype.</title>
        <authorList>
            <person name="Quecine M.C."/>
            <person name="Pachon D.M.R."/>
            <person name="Bonatelli M.L."/>
            <person name="Correr F.H."/>
            <person name="Franceschini L.M."/>
            <person name="Leite T.F."/>
            <person name="Margarido G.R.A."/>
            <person name="Almeida C.A."/>
            <person name="Ferrarezi J.A."/>
            <person name="Labate C.A."/>
        </authorList>
    </citation>
    <scope>NUCLEOTIDE SEQUENCE</scope>
    <source>
        <strain evidence="25">MF-1</strain>
    </source>
</reference>
<evidence type="ECO:0000256" key="18">
    <source>
        <dbReference type="ARBA" id="ARBA00023113"/>
    </source>
</evidence>
<dbReference type="InterPro" id="IPR001584">
    <property type="entry name" value="Integrase_cat-core"/>
</dbReference>
<dbReference type="Proteomes" id="UP000765509">
    <property type="component" value="Unassembled WGS sequence"/>
</dbReference>
<keyword evidence="9" id="KW-0064">Aspartyl protease</keyword>
<evidence type="ECO:0000256" key="22">
    <source>
        <dbReference type="ARBA" id="ARBA00049244"/>
    </source>
</evidence>
<evidence type="ECO:0000256" key="4">
    <source>
        <dbReference type="ARBA" id="ARBA00022670"/>
    </source>
</evidence>
<keyword evidence="5" id="KW-0548">Nucleotidyltransferase</keyword>
<gene>
    <name evidence="25" type="ORF">O181_046347</name>
</gene>
<comment type="function">
    <text evidence="1">The aspartyl protease (PR) mediates the proteolytic cleavages of the Gag and Gag-Pol polyproteins after assembly of the VLP.</text>
</comment>
<dbReference type="GO" id="GO:0046872">
    <property type="term" value="F:metal ion binding"/>
    <property type="evidence" value="ECO:0007669"/>
    <property type="project" value="UniProtKB-KW"/>
</dbReference>
<dbReference type="InterPro" id="IPR057670">
    <property type="entry name" value="SH3_retrovirus"/>
</dbReference>
<dbReference type="InterPro" id="IPR013103">
    <property type="entry name" value="RVT_2"/>
</dbReference>
<keyword evidence="17" id="KW-0239">DNA-directed DNA polymerase</keyword>
<dbReference type="EMBL" id="AVOT02019202">
    <property type="protein sequence ID" value="MBW0506632.1"/>
    <property type="molecule type" value="Genomic_DNA"/>
</dbReference>
<dbReference type="InterPro" id="IPR043502">
    <property type="entry name" value="DNA/RNA_pol_sf"/>
</dbReference>
<dbReference type="PANTHER" id="PTHR42648:SF11">
    <property type="entry name" value="TRANSPOSON TY4-P GAG-POL POLYPROTEIN"/>
    <property type="match status" value="1"/>
</dbReference>
<keyword evidence="3" id="KW-1188">Viral release from host cell</keyword>
<evidence type="ECO:0000256" key="10">
    <source>
        <dbReference type="ARBA" id="ARBA00022759"/>
    </source>
</evidence>
<keyword evidence="20" id="KW-0511">Multifunctional enzyme</keyword>
<evidence type="ECO:0000256" key="12">
    <source>
        <dbReference type="ARBA" id="ARBA00022840"/>
    </source>
</evidence>
<keyword evidence="19" id="KW-0233">DNA recombination</keyword>
<evidence type="ECO:0000256" key="9">
    <source>
        <dbReference type="ARBA" id="ARBA00022750"/>
    </source>
</evidence>
<evidence type="ECO:0000313" key="26">
    <source>
        <dbReference type="Proteomes" id="UP000765509"/>
    </source>
</evidence>
<proteinExistence type="predicted"/>
<evidence type="ECO:0000313" key="25">
    <source>
        <dbReference type="EMBL" id="MBW0506632.1"/>
    </source>
</evidence>
<evidence type="ECO:0000256" key="3">
    <source>
        <dbReference type="ARBA" id="ARBA00022612"/>
    </source>
</evidence>
<dbReference type="GO" id="GO:0003887">
    <property type="term" value="F:DNA-directed DNA polymerase activity"/>
    <property type="evidence" value="ECO:0007669"/>
    <property type="project" value="UniProtKB-KW"/>
</dbReference>
<dbReference type="GO" id="GO:0003723">
    <property type="term" value="F:RNA binding"/>
    <property type="evidence" value="ECO:0007669"/>
    <property type="project" value="UniProtKB-KW"/>
</dbReference>
<dbReference type="GO" id="GO:0003964">
    <property type="term" value="F:RNA-directed DNA polymerase activity"/>
    <property type="evidence" value="ECO:0007669"/>
    <property type="project" value="UniProtKB-KW"/>
</dbReference>